<dbReference type="NCBIfam" id="TIGR04514">
    <property type="entry name" value="GWxTD_dom"/>
    <property type="match status" value="1"/>
</dbReference>
<evidence type="ECO:0000313" key="3">
    <source>
        <dbReference type="EMBL" id="PWH84812.1"/>
    </source>
</evidence>
<keyword evidence="4" id="KW-1185">Reference proteome</keyword>
<reference evidence="3 4" key="2">
    <citation type="submission" date="2018-05" db="EMBL/GenBank/DDBJ databases">
        <authorList>
            <person name="Lanie J.A."/>
            <person name="Ng W.-L."/>
            <person name="Kazmierczak K.M."/>
            <person name="Andrzejewski T.M."/>
            <person name="Davidsen T.M."/>
            <person name="Wayne K.J."/>
            <person name="Tettelin H."/>
            <person name="Glass J.I."/>
            <person name="Rusch D."/>
            <person name="Podicherti R."/>
            <person name="Tsui H.-C.T."/>
            <person name="Winkler M.E."/>
        </authorList>
    </citation>
    <scope>NUCLEOTIDE SEQUENCE [LARGE SCALE GENOMIC DNA]</scope>
    <source>
        <strain evidence="3 4">C305</strain>
    </source>
</reference>
<dbReference type="EMBL" id="QFRJ01000011">
    <property type="protein sequence ID" value="PWH84812.1"/>
    <property type="molecule type" value="Genomic_DNA"/>
</dbReference>
<comment type="caution">
    <text evidence="3">The sequence shown here is derived from an EMBL/GenBank/DDBJ whole genome shotgun (WGS) entry which is preliminary data.</text>
</comment>
<dbReference type="RefSeq" id="WP_109360219.1">
    <property type="nucleotide sequence ID" value="NZ_QFRJ01000011.1"/>
</dbReference>
<protein>
    <recommendedName>
        <fullName evidence="2">GWxTD domain-containing protein</fullName>
    </recommendedName>
</protein>
<proteinExistence type="predicted"/>
<evidence type="ECO:0000259" key="2">
    <source>
        <dbReference type="Pfam" id="PF20094"/>
    </source>
</evidence>
<feature type="domain" description="GWxTD" evidence="2">
    <location>
        <begin position="307"/>
        <end position="438"/>
    </location>
</feature>
<name>A0A2U2XAK7_9FLAO</name>
<sequence length="485" mass="55849">MKNPFLILLISLFVGTAAFGQDKNLKAFLSEGQFYAPEAGNYVEIQLNFVGYSLAYINRADEVFAELEISQVFSQNDTVVVADKYLLKSPLVVDSIVEDFHDIQKYLLKPGKYRYDLVIRDVNSTQEPTSVSKMIKIEDMSAELGFSSFIAAESIRANPPMQSLFTKIGYDVVPMVGDYYPTEIQNLLYYTEVYNTDSALEDSVYVVEQKVIGRDVRLDLEEYTRYFRYESTEIQPVAKVVDISMLPTGAYTLELNLLSRDKKILARSAFDFDRNNTEEVNALSYESVVLDPAFEESIPQDSIGYYVASLIPISRQGEVKNIIRILKEKDSVQNMRYLQAFWKQTSPSRPFESWMKYKAQVDNVEKLFATNYQAGFETDRGRVFLEYGAPSTVIEQPSSPSEYPYEIWQYDKINQYSNRRFIFYSKTNLSHDYVLLHSDMIGELQNYRWQYALNKRNTPDNNLDDPTGGANPHFGGNSSRYYNSY</sequence>
<dbReference type="Pfam" id="PF20094">
    <property type="entry name" value="GWxTD_dom"/>
    <property type="match status" value="1"/>
</dbReference>
<organism evidence="3 4">
    <name type="scientific">Brumimicrobium oceani</name>
    <dbReference type="NCBI Taxonomy" id="2100725"/>
    <lineage>
        <taxon>Bacteria</taxon>
        <taxon>Pseudomonadati</taxon>
        <taxon>Bacteroidota</taxon>
        <taxon>Flavobacteriia</taxon>
        <taxon>Flavobacteriales</taxon>
        <taxon>Crocinitomicaceae</taxon>
        <taxon>Brumimicrobium</taxon>
    </lineage>
</organism>
<dbReference type="Proteomes" id="UP000245370">
    <property type="component" value="Unassembled WGS sequence"/>
</dbReference>
<dbReference type="OrthoDB" id="1522692at2"/>
<feature type="region of interest" description="Disordered" evidence="1">
    <location>
        <begin position="458"/>
        <end position="485"/>
    </location>
</feature>
<evidence type="ECO:0000313" key="4">
    <source>
        <dbReference type="Proteomes" id="UP000245370"/>
    </source>
</evidence>
<dbReference type="InterPro" id="IPR030959">
    <property type="entry name" value="GWxTD_dom"/>
</dbReference>
<reference evidence="3 4" key="1">
    <citation type="submission" date="2018-05" db="EMBL/GenBank/DDBJ databases">
        <title>Brumimicrobium oceani sp. nov., isolated from coastal sediment.</title>
        <authorList>
            <person name="Kou Y."/>
        </authorList>
    </citation>
    <scope>NUCLEOTIDE SEQUENCE [LARGE SCALE GENOMIC DNA]</scope>
    <source>
        <strain evidence="3 4">C305</strain>
    </source>
</reference>
<gene>
    <name evidence="3" type="ORF">DIT68_12860</name>
</gene>
<accession>A0A2U2XAK7</accession>
<evidence type="ECO:0000256" key="1">
    <source>
        <dbReference type="SAM" id="MobiDB-lite"/>
    </source>
</evidence>
<dbReference type="AlphaFoldDB" id="A0A2U2XAK7"/>
<feature type="compositionally biased region" description="Polar residues" evidence="1">
    <location>
        <begin position="476"/>
        <end position="485"/>
    </location>
</feature>